<dbReference type="InterPro" id="IPR017871">
    <property type="entry name" value="ABC_transporter-like_CS"/>
</dbReference>
<dbReference type="InterPro" id="IPR027417">
    <property type="entry name" value="P-loop_NTPase"/>
</dbReference>
<organism evidence="7 8">
    <name type="scientific">Dyadobacter luteus</name>
    <dbReference type="NCBI Taxonomy" id="2259619"/>
    <lineage>
        <taxon>Bacteria</taxon>
        <taxon>Pseudomonadati</taxon>
        <taxon>Bacteroidota</taxon>
        <taxon>Cytophagia</taxon>
        <taxon>Cytophagales</taxon>
        <taxon>Spirosomataceae</taxon>
        <taxon>Dyadobacter</taxon>
    </lineage>
</organism>
<dbReference type="GO" id="GO:0005524">
    <property type="term" value="F:ATP binding"/>
    <property type="evidence" value="ECO:0007669"/>
    <property type="project" value="UniProtKB-KW"/>
</dbReference>
<proteinExistence type="predicted"/>
<evidence type="ECO:0000313" key="8">
    <source>
        <dbReference type="Proteomes" id="UP000256373"/>
    </source>
</evidence>
<dbReference type="SMART" id="SM00382">
    <property type="entry name" value="AAA"/>
    <property type="match status" value="1"/>
</dbReference>
<dbReference type="FunFam" id="3.40.50.300:FF:000134">
    <property type="entry name" value="Iron-enterobactin ABC transporter ATP-binding protein"/>
    <property type="match status" value="1"/>
</dbReference>
<dbReference type="GO" id="GO:0016887">
    <property type="term" value="F:ATP hydrolysis activity"/>
    <property type="evidence" value="ECO:0007669"/>
    <property type="project" value="InterPro"/>
</dbReference>
<evidence type="ECO:0000259" key="6">
    <source>
        <dbReference type="PROSITE" id="PS50893"/>
    </source>
</evidence>
<dbReference type="Proteomes" id="UP000256373">
    <property type="component" value="Unassembled WGS sequence"/>
</dbReference>
<keyword evidence="1" id="KW-0813">Transport</keyword>
<feature type="domain" description="ABC transporter" evidence="6">
    <location>
        <begin position="2"/>
        <end position="239"/>
    </location>
</feature>
<dbReference type="PANTHER" id="PTHR42794:SF1">
    <property type="entry name" value="HEMIN IMPORT ATP-BINDING PROTEIN HMUV"/>
    <property type="match status" value="1"/>
</dbReference>
<dbReference type="EMBL" id="QNUL01000019">
    <property type="protein sequence ID" value="REA58634.1"/>
    <property type="molecule type" value="Genomic_DNA"/>
</dbReference>
<evidence type="ECO:0000256" key="2">
    <source>
        <dbReference type="ARBA" id="ARBA00022741"/>
    </source>
</evidence>
<dbReference type="AlphaFoldDB" id="A0A3D8Y807"/>
<dbReference type="CDD" id="cd03214">
    <property type="entry name" value="ABC_Iron-Siderophores_B12_Hemin"/>
    <property type="match status" value="1"/>
</dbReference>
<dbReference type="RefSeq" id="WP_115832693.1">
    <property type="nucleotide sequence ID" value="NZ_QNUL01000019.1"/>
</dbReference>
<evidence type="ECO:0000256" key="3">
    <source>
        <dbReference type="ARBA" id="ARBA00022840"/>
    </source>
</evidence>
<dbReference type="PROSITE" id="PS00211">
    <property type="entry name" value="ABC_TRANSPORTER_1"/>
    <property type="match status" value="1"/>
</dbReference>
<keyword evidence="3 7" id="KW-0067">ATP-binding</keyword>
<evidence type="ECO:0000256" key="1">
    <source>
        <dbReference type="ARBA" id="ARBA00022448"/>
    </source>
</evidence>
<evidence type="ECO:0000313" key="7">
    <source>
        <dbReference type="EMBL" id="REA58634.1"/>
    </source>
</evidence>
<dbReference type="InterPro" id="IPR003439">
    <property type="entry name" value="ABC_transporter-like_ATP-bd"/>
</dbReference>
<reference evidence="7 8" key="1">
    <citation type="submission" date="2018-07" db="EMBL/GenBank/DDBJ databases">
        <title>Dyadobacter roseus sp. nov., isolated from rose rhizosphere soil.</title>
        <authorList>
            <person name="Chen L."/>
        </authorList>
    </citation>
    <scope>NUCLEOTIDE SEQUENCE [LARGE SCALE GENOMIC DNA]</scope>
    <source>
        <strain evidence="7 8">RS19</strain>
    </source>
</reference>
<comment type="caution">
    <text evidence="7">The sequence shown here is derived from an EMBL/GenBank/DDBJ whole genome shotgun (WGS) entry which is preliminary data.</text>
</comment>
<protein>
    <submittedName>
        <fullName evidence="7">Heme ABC transporter ATP-binding protein</fullName>
    </submittedName>
</protein>
<accession>A0A3D8Y807</accession>
<dbReference type="SUPFAM" id="SSF52540">
    <property type="entry name" value="P-loop containing nucleoside triphosphate hydrolases"/>
    <property type="match status" value="1"/>
</dbReference>
<dbReference type="PANTHER" id="PTHR42794">
    <property type="entry name" value="HEMIN IMPORT ATP-BINDING PROTEIN HMUV"/>
    <property type="match status" value="1"/>
</dbReference>
<dbReference type="NCBIfam" id="NF010068">
    <property type="entry name" value="PRK13548.1"/>
    <property type="match status" value="1"/>
</dbReference>
<dbReference type="PROSITE" id="PS50893">
    <property type="entry name" value="ABC_TRANSPORTER_2"/>
    <property type="match status" value="1"/>
</dbReference>
<evidence type="ECO:0000256" key="5">
    <source>
        <dbReference type="ARBA" id="ARBA00037066"/>
    </source>
</evidence>
<dbReference type="InterPro" id="IPR003593">
    <property type="entry name" value="AAA+_ATPase"/>
</dbReference>
<sequence>MIEVNNVNFGVKGRQLIHNVSFRANAGEFWAIVGANGAGKSTMMKLLSREHKPTSGSIELHGKNLDRYKLSELARKRAVLAQQNSITLAFSVEEIVLMGRYPFYDSQPTDRDLAIVDHCLQKVGIAHFKNRSFPTLSGGEQQRVQLARTLAQIWEIDGGLILLDEPTTGMDLLHQYETFRLAREMTAKGYGVIAVVHDLNLALQYADQVLIMKDGKAFASGIPEEVLIPENIKDSFGLSVKLIQPDHTHFPIIVPDIGNSDLPGYNHHKKEHITSENNNSL</sequence>
<keyword evidence="4" id="KW-1278">Translocase</keyword>
<name>A0A3D8Y807_9BACT</name>
<gene>
    <name evidence="7" type="ORF">DSL64_19910</name>
</gene>
<evidence type="ECO:0000256" key="4">
    <source>
        <dbReference type="ARBA" id="ARBA00022967"/>
    </source>
</evidence>
<dbReference type="Pfam" id="PF00005">
    <property type="entry name" value="ABC_tran"/>
    <property type="match status" value="1"/>
</dbReference>
<dbReference type="OrthoDB" id="9806726at2"/>
<dbReference type="Gene3D" id="3.40.50.300">
    <property type="entry name" value="P-loop containing nucleotide triphosphate hydrolases"/>
    <property type="match status" value="1"/>
</dbReference>
<comment type="function">
    <text evidence="5">Part of the ABC transporter complex HmuTUV involved in hemin import. Responsible for energy coupling to the transport system.</text>
</comment>
<keyword evidence="8" id="KW-1185">Reference proteome</keyword>
<keyword evidence="2" id="KW-0547">Nucleotide-binding</keyword>